<dbReference type="PANTHER" id="PTHR11472">
    <property type="entry name" value="DNA REPAIR DEAD HELICASE RAD3/XP-D SUBFAMILY MEMBER"/>
    <property type="match status" value="1"/>
</dbReference>
<reference evidence="11 12" key="1">
    <citation type="submission" date="2018-10" db="EMBL/GenBank/DDBJ databases">
        <title>Tessaracoccus antarcticuss sp. nov., isolated from sediment.</title>
        <authorList>
            <person name="Zhou L.Y."/>
            <person name="Du Z.J."/>
        </authorList>
    </citation>
    <scope>NUCLEOTIDE SEQUENCE [LARGE SCALE GENOMIC DNA]</scope>
    <source>
        <strain evidence="11 12">JDX10</strain>
    </source>
</reference>
<dbReference type="GO" id="GO:0016818">
    <property type="term" value="F:hydrolase activity, acting on acid anhydrides, in phosphorus-containing anhydrides"/>
    <property type="evidence" value="ECO:0007669"/>
    <property type="project" value="InterPro"/>
</dbReference>
<protein>
    <recommendedName>
        <fullName evidence="8">ATP-dependent helicase DinG</fullName>
        <ecNumber evidence="6">5.6.2.3</ecNumber>
    </recommendedName>
    <alternativeName>
        <fullName evidence="9">DNA 5'-3' helicase DinG</fullName>
    </alternativeName>
</protein>
<evidence type="ECO:0000313" key="12">
    <source>
        <dbReference type="Proteomes" id="UP000275256"/>
    </source>
</evidence>
<dbReference type="Gene3D" id="3.40.50.300">
    <property type="entry name" value="P-loop containing nucleotide triphosphate hydrolases"/>
    <property type="match status" value="2"/>
</dbReference>
<gene>
    <name evidence="11" type="ORF">EAX62_12485</name>
</gene>
<dbReference type="PROSITE" id="PS51193">
    <property type="entry name" value="HELICASE_ATP_BIND_2"/>
    <property type="match status" value="1"/>
</dbReference>
<accession>A0A3M0G276</accession>
<dbReference type="RefSeq" id="WP_121902165.1">
    <property type="nucleotide sequence ID" value="NZ_REFW01000003.1"/>
</dbReference>
<dbReference type="OrthoDB" id="9805194at2"/>
<dbReference type="Pfam" id="PF13307">
    <property type="entry name" value="Helicase_C_2"/>
    <property type="match status" value="1"/>
</dbReference>
<evidence type="ECO:0000256" key="2">
    <source>
        <dbReference type="ARBA" id="ARBA00022801"/>
    </source>
</evidence>
<dbReference type="GO" id="GO:0003676">
    <property type="term" value="F:nucleic acid binding"/>
    <property type="evidence" value="ECO:0007669"/>
    <property type="project" value="InterPro"/>
</dbReference>
<dbReference type="InterPro" id="IPR011545">
    <property type="entry name" value="DEAD/DEAH_box_helicase_dom"/>
</dbReference>
<evidence type="ECO:0000313" key="11">
    <source>
        <dbReference type="EMBL" id="RMB59044.1"/>
    </source>
</evidence>
<evidence type="ECO:0000256" key="3">
    <source>
        <dbReference type="ARBA" id="ARBA00022806"/>
    </source>
</evidence>
<evidence type="ECO:0000256" key="8">
    <source>
        <dbReference type="ARBA" id="ARBA00073590"/>
    </source>
</evidence>
<evidence type="ECO:0000256" key="7">
    <source>
        <dbReference type="ARBA" id="ARBA00048954"/>
    </source>
</evidence>
<dbReference type="SMART" id="SM00491">
    <property type="entry name" value="HELICc2"/>
    <property type="match status" value="1"/>
</dbReference>
<evidence type="ECO:0000256" key="4">
    <source>
        <dbReference type="ARBA" id="ARBA00022840"/>
    </source>
</evidence>
<dbReference type="InterPro" id="IPR014013">
    <property type="entry name" value="Helic_SF1/SF2_ATP-bd_DinG/Rad3"/>
</dbReference>
<comment type="caution">
    <text evidence="11">The sequence shown here is derived from an EMBL/GenBank/DDBJ whole genome shotgun (WGS) entry which is preliminary data.</text>
</comment>
<dbReference type="PANTHER" id="PTHR11472:SF34">
    <property type="entry name" value="REGULATOR OF TELOMERE ELONGATION HELICASE 1"/>
    <property type="match status" value="1"/>
</dbReference>
<dbReference type="GO" id="GO:0043139">
    <property type="term" value="F:5'-3' DNA helicase activity"/>
    <property type="evidence" value="ECO:0007669"/>
    <property type="project" value="UniProtKB-EC"/>
</dbReference>
<dbReference type="InterPro" id="IPR027417">
    <property type="entry name" value="P-loop_NTPase"/>
</dbReference>
<dbReference type="InterPro" id="IPR006555">
    <property type="entry name" value="ATP-dep_Helicase_C"/>
</dbReference>
<feature type="domain" description="Helicase ATP-binding" evidence="10">
    <location>
        <begin position="1"/>
        <end position="282"/>
    </location>
</feature>
<sequence length="639" mass="68204">MVAAVSDSLASGVHLLVQAGTGTGKSLGYLAPVLSRLVDDPSERIVVATATLALQAQLGHKDIPAALDAVEAVTGKRPKAAVLKGRSNYACLYRSRSGTDADQGALVGAEDLAAAASDLDSVSKLGVEVLALRDWVEEQATSGSLADRDDAPSHTAAGWAQVSIPSRECLGVTACPFGAECRVELSRERARDAQLVVTNHALLAINAMHGGTALPEHSAVVIDEAHELTSRMTTAATNELTPGLVERTARRALTWLDDDLGVDFLEVSDTFRAALEESELTRITSSSAPLAFAAAQVRDLARRAVTSLGGQHNDNERTQASAAVKEIFDVAARIAGLADADVVWVSESEVRGRTAHVAPLNVAGLLRSEVFGEKTAICASATLNLGGNFDAFANSVGLRTAERIDDGEEAPEGDDLSWRALDVGTPFDYRTQGILYATKSLPEPRRDGLPEEVLAEIAQLVWASEGRTLGLFASRRNAEQAAAHCRRELPHMRILCQGDAQLSELQRTFIAEPDTSLFGTMSLWQGVDVPGETCQLVIIDKIPFPRPDDPLMQARKKAVDDGGGNGFMTVAATQAALLLAQGTGRLIRRSEDRGVVAILDPRLVTKRYGRFLAKSLPDFWTTTDPDMAVRALRRLRGAE</sequence>
<dbReference type="EMBL" id="REFW01000003">
    <property type="protein sequence ID" value="RMB59044.1"/>
    <property type="molecule type" value="Genomic_DNA"/>
</dbReference>
<dbReference type="FunFam" id="3.40.50.300:FF:000437">
    <property type="entry name" value="ATP-dependent DNA helicase DinG"/>
    <property type="match status" value="1"/>
</dbReference>
<dbReference type="Pfam" id="PF00270">
    <property type="entry name" value="DEAD"/>
    <property type="match status" value="1"/>
</dbReference>
<dbReference type="SUPFAM" id="SSF52540">
    <property type="entry name" value="P-loop containing nucleoside triphosphate hydrolases"/>
    <property type="match status" value="1"/>
</dbReference>
<proteinExistence type="inferred from homology"/>
<comment type="catalytic activity">
    <reaction evidence="7">
        <text>ATP + H2O = ADP + phosphate + H(+)</text>
        <dbReference type="Rhea" id="RHEA:13065"/>
        <dbReference type="ChEBI" id="CHEBI:15377"/>
        <dbReference type="ChEBI" id="CHEBI:15378"/>
        <dbReference type="ChEBI" id="CHEBI:30616"/>
        <dbReference type="ChEBI" id="CHEBI:43474"/>
        <dbReference type="ChEBI" id="CHEBI:456216"/>
        <dbReference type="EC" id="5.6.2.3"/>
    </reaction>
</comment>
<evidence type="ECO:0000256" key="5">
    <source>
        <dbReference type="ARBA" id="ARBA00038058"/>
    </source>
</evidence>
<dbReference type="GO" id="GO:0005524">
    <property type="term" value="F:ATP binding"/>
    <property type="evidence" value="ECO:0007669"/>
    <property type="project" value="UniProtKB-KW"/>
</dbReference>
<evidence type="ECO:0000256" key="1">
    <source>
        <dbReference type="ARBA" id="ARBA00022741"/>
    </source>
</evidence>
<dbReference type="InterPro" id="IPR045028">
    <property type="entry name" value="DinG/Rad3-like"/>
</dbReference>
<keyword evidence="2" id="KW-0378">Hydrolase</keyword>
<dbReference type="EC" id="5.6.2.3" evidence="6"/>
<keyword evidence="12" id="KW-1185">Reference proteome</keyword>
<evidence type="ECO:0000256" key="9">
    <source>
        <dbReference type="ARBA" id="ARBA00079061"/>
    </source>
</evidence>
<keyword evidence="3 11" id="KW-0347">Helicase</keyword>
<name>A0A3M0G276_9ACTN</name>
<keyword evidence="4" id="KW-0067">ATP-binding</keyword>
<comment type="similarity">
    <text evidence="5">Belongs to the helicase family. DinG subfamily.</text>
</comment>
<organism evidence="11 12">
    <name type="scientific">Tessaracoccus antarcticus</name>
    <dbReference type="NCBI Taxonomy" id="2479848"/>
    <lineage>
        <taxon>Bacteria</taxon>
        <taxon>Bacillati</taxon>
        <taxon>Actinomycetota</taxon>
        <taxon>Actinomycetes</taxon>
        <taxon>Propionibacteriales</taxon>
        <taxon>Propionibacteriaceae</taxon>
        <taxon>Tessaracoccus</taxon>
    </lineage>
</organism>
<evidence type="ECO:0000256" key="6">
    <source>
        <dbReference type="ARBA" id="ARBA00044969"/>
    </source>
</evidence>
<dbReference type="Proteomes" id="UP000275256">
    <property type="component" value="Unassembled WGS sequence"/>
</dbReference>
<evidence type="ECO:0000259" key="10">
    <source>
        <dbReference type="PROSITE" id="PS51193"/>
    </source>
</evidence>
<dbReference type="GO" id="GO:0006139">
    <property type="term" value="P:nucleobase-containing compound metabolic process"/>
    <property type="evidence" value="ECO:0007669"/>
    <property type="project" value="InterPro"/>
</dbReference>
<keyword evidence="1" id="KW-0547">Nucleotide-binding</keyword>
<dbReference type="AlphaFoldDB" id="A0A3M0G276"/>